<protein>
    <recommendedName>
        <fullName evidence="11">Cell division protein FtsK</fullName>
    </recommendedName>
</protein>
<dbReference type="SUPFAM" id="SSF52540">
    <property type="entry name" value="P-loop containing nucleoside triphosphate hydrolases"/>
    <property type="match status" value="2"/>
</dbReference>
<accession>A0A328H9A2</accession>
<dbReference type="EMBL" id="QLNP01000105">
    <property type="protein sequence ID" value="RAM35147.1"/>
    <property type="molecule type" value="Genomic_DNA"/>
</dbReference>
<evidence type="ECO:0000256" key="2">
    <source>
        <dbReference type="ARBA" id="ARBA00022741"/>
    </source>
</evidence>
<dbReference type="InterPro" id="IPR032030">
    <property type="entry name" value="YscD_cytoplasmic_dom"/>
</dbReference>
<dbReference type="CDD" id="cd01127">
    <property type="entry name" value="TrwB_TraG_TraD_VirD4"/>
    <property type="match status" value="1"/>
</dbReference>
<keyword evidence="3 4" id="KW-0067">ATP-binding</keyword>
<feature type="region of interest" description="Disordered" evidence="5">
    <location>
        <begin position="299"/>
        <end position="342"/>
    </location>
</feature>
<feature type="region of interest" description="Disordered" evidence="5">
    <location>
        <begin position="1205"/>
        <end position="1228"/>
    </location>
</feature>
<dbReference type="Gene3D" id="2.60.200.20">
    <property type="match status" value="1"/>
</dbReference>
<dbReference type="SMART" id="SM00240">
    <property type="entry name" value="FHA"/>
    <property type="match status" value="1"/>
</dbReference>
<feature type="compositionally biased region" description="Low complexity" evidence="5">
    <location>
        <begin position="307"/>
        <end position="322"/>
    </location>
</feature>
<keyword evidence="1" id="KW-0597">Phosphoprotein</keyword>
<dbReference type="SMART" id="SM00382">
    <property type="entry name" value="AAA"/>
    <property type="match status" value="2"/>
</dbReference>
<dbReference type="InterPro" id="IPR000253">
    <property type="entry name" value="FHA_dom"/>
</dbReference>
<dbReference type="PANTHER" id="PTHR22683">
    <property type="entry name" value="SPORULATION PROTEIN RELATED"/>
    <property type="match status" value="1"/>
</dbReference>
<dbReference type="SUPFAM" id="SSF49879">
    <property type="entry name" value="SMAD/FHA domain"/>
    <property type="match status" value="1"/>
</dbReference>
<evidence type="ECO:0000259" key="7">
    <source>
        <dbReference type="PROSITE" id="PS50006"/>
    </source>
</evidence>
<organism evidence="9 10">
    <name type="scientific">Arthrobacter globiformis</name>
    <dbReference type="NCBI Taxonomy" id="1665"/>
    <lineage>
        <taxon>Bacteria</taxon>
        <taxon>Bacillati</taxon>
        <taxon>Actinomycetota</taxon>
        <taxon>Actinomycetes</taxon>
        <taxon>Micrococcales</taxon>
        <taxon>Micrococcaceae</taxon>
        <taxon>Arthrobacter</taxon>
    </lineage>
</organism>
<dbReference type="GO" id="GO:0005524">
    <property type="term" value="F:ATP binding"/>
    <property type="evidence" value="ECO:0007669"/>
    <property type="project" value="UniProtKB-UniRule"/>
</dbReference>
<name>A0A328H9A2_ARTGO</name>
<feature type="transmembrane region" description="Helical" evidence="6">
    <location>
        <begin position="239"/>
        <end position="257"/>
    </location>
</feature>
<dbReference type="InterPro" id="IPR050206">
    <property type="entry name" value="FtsK/SpoIIIE/SftA"/>
</dbReference>
<feature type="domain" description="FtsK" evidence="8">
    <location>
        <begin position="593"/>
        <end position="783"/>
    </location>
</feature>
<dbReference type="PROSITE" id="PS50901">
    <property type="entry name" value="FTSK"/>
    <property type="match status" value="1"/>
</dbReference>
<keyword evidence="6" id="KW-0812">Transmembrane</keyword>
<evidence type="ECO:0000256" key="5">
    <source>
        <dbReference type="SAM" id="MobiDB-lite"/>
    </source>
</evidence>
<feature type="domain" description="FHA" evidence="7">
    <location>
        <begin position="134"/>
        <end position="182"/>
    </location>
</feature>
<dbReference type="Gene3D" id="3.40.50.300">
    <property type="entry name" value="P-loop containing nucleotide triphosphate hydrolases"/>
    <property type="match status" value="2"/>
</dbReference>
<keyword evidence="6" id="KW-1133">Transmembrane helix</keyword>
<evidence type="ECO:0000256" key="1">
    <source>
        <dbReference type="ARBA" id="ARBA00022553"/>
    </source>
</evidence>
<dbReference type="InterPro" id="IPR002543">
    <property type="entry name" value="FtsK_dom"/>
</dbReference>
<dbReference type="Pfam" id="PF16697">
    <property type="entry name" value="Yop-YscD_cpl"/>
    <property type="match status" value="1"/>
</dbReference>
<dbReference type="InterPro" id="IPR008984">
    <property type="entry name" value="SMAD_FHA_dom_sf"/>
</dbReference>
<dbReference type="InterPro" id="IPR003593">
    <property type="entry name" value="AAA+_ATPase"/>
</dbReference>
<dbReference type="GO" id="GO:0003677">
    <property type="term" value="F:DNA binding"/>
    <property type="evidence" value="ECO:0007669"/>
    <property type="project" value="InterPro"/>
</dbReference>
<reference evidence="9 10" key="1">
    <citation type="submission" date="2018-04" db="EMBL/GenBank/DDBJ databases">
        <title>Bacteria isolated from cave deposits of Manipur.</title>
        <authorList>
            <person name="Sahoo D."/>
            <person name="Sarangthem I."/>
            <person name="Nandeibam J."/>
        </authorList>
    </citation>
    <scope>NUCLEOTIDE SEQUENCE [LARGE SCALE GENOMIC DNA]</scope>
    <source>
        <strain evidence="10">mrc11</strain>
    </source>
</reference>
<dbReference type="OrthoDB" id="9807790at2"/>
<evidence type="ECO:0000256" key="3">
    <source>
        <dbReference type="ARBA" id="ARBA00022840"/>
    </source>
</evidence>
<evidence type="ECO:0000256" key="4">
    <source>
        <dbReference type="PROSITE-ProRule" id="PRU00289"/>
    </source>
</evidence>
<dbReference type="PANTHER" id="PTHR22683:SF1">
    <property type="entry name" value="TYPE VII SECRETION SYSTEM PROTEIN ESSC"/>
    <property type="match status" value="1"/>
</dbReference>
<evidence type="ECO:0008006" key="11">
    <source>
        <dbReference type="Google" id="ProtNLM"/>
    </source>
</evidence>
<evidence type="ECO:0000313" key="10">
    <source>
        <dbReference type="Proteomes" id="UP000249166"/>
    </source>
</evidence>
<keyword evidence="6" id="KW-0472">Membrane</keyword>
<keyword evidence="2 4" id="KW-0547">Nucleotide-binding</keyword>
<dbReference type="InterPro" id="IPR027417">
    <property type="entry name" value="P-loop_NTPase"/>
</dbReference>
<evidence type="ECO:0000256" key="6">
    <source>
        <dbReference type="SAM" id="Phobius"/>
    </source>
</evidence>
<dbReference type="Proteomes" id="UP000249166">
    <property type="component" value="Unassembled WGS sequence"/>
</dbReference>
<dbReference type="CDD" id="cd00060">
    <property type="entry name" value="FHA"/>
    <property type="match status" value="1"/>
</dbReference>
<feature type="binding site" evidence="4">
    <location>
        <begin position="612"/>
        <end position="619"/>
    </location>
    <ligand>
        <name>ATP</name>
        <dbReference type="ChEBI" id="CHEBI:30616"/>
    </ligand>
</feature>
<evidence type="ECO:0000313" key="9">
    <source>
        <dbReference type="EMBL" id="RAM35147.1"/>
    </source>
</evidence>
<dbReference type="Pfam" id="PF01580">
    <property type="entry name" value="FtsK_SpoIIIE"/>
    <property type="match status" value="1"/>
</dbReference>
<gene>
    <name evidence="9" type="ORF">DBZ45_21400</name>
</gene>
<comment type="caution">
    <text evidence="9">The sequence shown here is derived from an EMBL/GenBank/DDBJ whole genome shotgun (WGS) entry which is preliminary data.</text>
</comment>
<proteinExistence type="predicted"/>
<sequence length="1425" mass="147511">MRASVSTKDPERRTRMELQCTLVRAPGSLSQGGPVELTVSAPDGCPGSDLETELSRRFQTGRLSVEGRRLGVMTVGRSPLINGAVLVDGPSTGGESDAAVPGAGPAGEPPAAVLLVVDSGPAAGSVLPLRRGSYRIGRTNAELTIPDADLSREHARLEVTDKSLTLVDLGSINGTEVDGKRVSKTTVAIGSRIRCGNSSMSVVLAAPSGARDAELAFAGSSVAEPLTVLHPAVPAGRSMLLLGALLPVIIGVGLVLVTGSWMFLAFTAVSAVSLLVPVFSGARQRRELRSAVAAAVAQDQDRRRRSAPSAADLALSAAVPARSPAGTSRSAEREMPEYKEAPRPAPGVWLRLGLAEQLVNIRLEPNQPGFKPPGLGAVPLLLDPGLAVLSVRGPEPEVHGLVHSFLMQLTGYPLARGTRIAIHGPASALPLAARFLPGVSLHSRIPDTLAAVTDTSGGPDASRVLLLFGEAADGTPEAGIITTARGLGWRVVHLPGLEHQPSETDIELGERWATLRVRAGHRRFVADLVPSGVFDRYCRTYRQSLPGMPADGHPLPASCGLGDVLDLSAPATAKRWAAGRLEPGLIIPLGRTDRGVRVLDLEADGPHVLVAGTTGAGKSELLRTITAGLALCYPPDRVNVLFFDFKGGSGLSPLTGIPHCVGMLTDLASNQLERTIVSLRAEVRTREQLLAAAGAPDLAAYRMSAAGGPPLPQLILIIDEFRMLVDDAPETLTALMRIAAIGRSLGIHLIMATQRPQGALTADIRANVTTSIALRVQSAHESADVIGNNAASAIPVNRPGRAYLARGTETAEEFQSASIASPREDPAACRVRVLEATAALATLPSVTGSLPPATPSDAARPVVELAASQWAGMGGSPVRRPLAPPLPDVLTNPADMAAFTADGLVLAASAVPADIVRADAVPPNAAPLRAVPGTAGDLAVGLGLLDLPEEQRLAGLTWRPGTDGHLALIGAGSPDAAHAMSVAMQQLLAHPTECHLYALDADGSLAGMAGAHRAGSFVNLDDLRRGVRLLERLAAEASGRLSRLPAAFGPPLVLAISGWGSWLSALRSGPLTRAEDHLQDIARDGHRAGITVVISGDRELVTSRFFAAIPNRIYCPRGASTESRLAWPKMPDLPPVPGRAVASGALSAGRQAVCQLCIPGGRRAGSGTVIALGEAVQGPVRVKPFRVDPLPVQLSVADLLSRMPRADRTSGDAASDGPASDVPLHGSDPAAAHPLRIAARCLVVGMGGDEPAPAGVRLPGGAVLAVLGSAGSGKSSFLASLPALNPLAAGWLQPGPASHPGDFWAAVHRDAVEGSLPKDAILLVDDADMLPAISQQQLVELNSRGWATVFSAAFSQSLIQRVPLAMAARSGGRGILIAPRSALDGDIFGLRIEPDPHPPPGRALLVADGTAVPVQLAVADKVRRR</sequence>
<feature type="compositionally biased region" description="Basic and acidic residues" evidence="5">
    <location>
        <begin position="330"/>
        <end position="342"/>
    </location>
</feature>
<dbReference type="PROSITE" id="PS50006">
    <property type="entry name" value="FHA_DOMAIN"/>
    <property type="match status" value="1"/>
</dbReference>
<evidence type="ECO:0000259" key="8">
    <source>
        <dbReference type="PROSITE" id="PS50901"/>
    </source>
</evidence>